<comment type="caution">
    <text evidence="7">The sequence shown here is derived from an EMBL/GenBank/DDBJ whole genome shotgun (WGS) entry which is preliminary data.</text>
</comment>
<evidence type="ECO:0000256" key="2">
    <source>
        <dbReference type="ARBA" id="ARBA00009323"/>
    </source>
</evidence>
<evidence type="ECO:0008006" key="9">
    <source>
        <dbReference type="Google" id="ProtNLM"/>
    </source>
</evidence>
<keyword evidence="4" id="KW-0749">Sporulation</keyword>
<gene>
    <name evidence="7" type="ORF">GCM10010394_10880</name>
</gene>
<comment type="similarity">
    <text evidence="2">Belongs to the SsgA family.</text>
</comment>
<keyword evidence="3" id="KW-0132">Cell division</keyword>
<organism evidence="7 8">
    <name type="scientific">Streptomyces crystallinus</name>
    <dbReference type="NCBI Taxonomy" id="68191"/>
    <lineage>
        <taxon>Bacteria</taxon>
        <taxon>Bacillati</taxon>
        <taxon>Actinomycetota</taxon>
        <taxon>Actinomycetes</taxon>
        <taxon>Kitasatosporales</taxon>
        <taxon>Streptomycetaceae</taxon>
        <taxon>Streptomyces</taxon>
    </lineage>
</organism>
<evidence type="ECO:0000256" key="1">
    <source>
        <dbReference type="ARBA" id="ARBA00004431"/>
    </source>
</evidence>
<dbReference type="EMBL" id="BAAACA010000006">
    <property type="protein sequence ID" value="GAA0583883.1"/>
    <property type="molecule type" value="Genomic_DNA"/>
</dbReference>
<evidence type="ECO:0000256" key="4">
    <source>
        <dbReference type="ARBA" id="ARBA00022969"/>
    </source>
</evidence>
<accession>A0ABP3Q5Z5</accession>
<evidence type="ECO:0000256" key="5">
    <source>
        <dbReference type="ARBA" id="ARBA00023210"/>
    </source>
</evidence>
<evidence type="ECO:0000313" key="7">
    <source>
        <dbReference type="EMBL" id="GAA0583883.1"/>
    </source>
</evidence>
<protein>
    <recommendedName>
        <fullName evidence="9">SsgA family sporulation/cell division regulator</fullName>
    </recommendedName>
</protein>
<proteinExistence type="inferred from homology"/>
<dbReference type="Pfam" id="PF04686">
    <property type="entry name" value="SsgA"/>
    <property type="match status" value="1"/>
</dbReference>
<evidence type="ECO:0000313" key="8">
    <source>
        <dbReference type="Proteomes" id="UP001500668"/>
    </source>
</evidence>
<sequence>MSTTVEQSVLARLVTDADHGVPVPVTLTYDGCDPLAVRMVFPPEVSLHDGGVTWVFARNLIDRGLRDPAGTGDVHVRPLDRTRTVVELRSPEGLALLEFGTAALRRFLFLTYAAVSADVENQDLDMDSALAELLRESR</sequence>
<dbReference type="RefSeq" id="WP_344070638.1">
    <property type="nucleotide sequence ID" value="NZ_BAAACA010000006.1"/>
</dbReference>
<comment type="subcellular location">
    <subcellularLocation>
        <location evidence="1">Cell septum</location>
    </subcellularLocation>
</comment>
<reference evidence="8" key="1">
    <citation type="journal article" date="2019" name="Int. J. Syst. Evol. Microbiol.">
        <title>The Global Catalogue of Microorganisms (GCM) 10K type strain sequencing project: providing services to taxonomists for standard genome sequencing and annotation.</title>
        <authorList>
            <consortium name="The Broad Institute Genomics Platform"/>
            <consortium name="The Broad Institute Genome Sequencing Center for Infectious Disease"/>
            <person name="Wu L."/>
            <person name="Ma J."/>
        </authorList>
    </citation>
    <scope>NUCLEOTIDE SEQUENCE [LARGE SCALE GENOMIC DNA]</scope>
    <source>
        <strain evidence="8">JCM 5067</strain>
    </source>
</reference>
<keyword evidence="6" id="KW-0131">Cell cycle</keyword>
<name>A0ABP3Q5Z5_9ACTN</name>
<keyword evidence="8" id="KW-1185">Reference proteome</keyword>
<evidence type="ECO:0000256" key="3">
    <source>
        <dbReference type="ARBA" id="ARBA00022618"/>
    </source>
</evidence>
<evidence type="ECO:0000256" key="6">
    <source>
        <dbReference type="ARBA" id="ARBA00023306"/>
    </source>
</evidence>
<dbReference type="InterPro" id="IPR006776">
    <property type="entry name" value="SsgB"/>
</dbReference>
<dbReference type="Proteomes" id="UP001500668">
    <property type="component" value="Unassembled WGS sequence"/>
</dbReference>
<keyword evidence="5" id="KW-0717">Septation</keyword>
<dbReference type="InterPro" id="IPR038658">
    <property type="entry name" value="SsgB_sf"/>
</dbReference>
<dbReference type="Gene3D" id="2.30.31.20">
    <property type="entry name" value="Sporulation-specific cell division protein SsgB"/>
    <property type="match status" value="1"/>
</dbReference>